<feature type="domain" description="Sulfatase N-terminal" evidence="2">
    <location>
        <begin position="319"/>
        <end position="492"/>
    </location>
</feature>
<proteinExistence type="predicted"/>
<name>A0ABU0S338_9HYPH</name>
<gene>
    <name evidence="3" type="ORF">QFZ34_000118</name>
</gene>
<keyword evidence="1" id="KW-1133">Transmembrane helix</keyword>
<dbReference type="InterPro" id="IPR000917">
    <property type="entry name" value="Sulfatase_N"/>
</dbReference>
<feature type="transmembrane region" description="Helical" evidence="1">
    <location>
        <begin position="128"/>
        <end position="161"/>
    </location>
</feature>
<keyword evidence="1" id="KW-0812">Transmembrane</keyword>
<feature type="transmembrane region" description="Helical" evidence="1">
    <location>
        <begin position="88"/>
        <end position="108"/>
    </location>
</feature>
<dbReference type="EMBL" id="JAUSZT010000001">
    <property type="protein sequence ID" value="MDQ0994941.1"/>
    <property type="molecule type" value="Genomic_DNA"/>
</dbReference>
<dbReference type="Pfam" id="PF00884">
    <property type="entry name" value="Sulfatase"/>
    <property type="match status" value="1"/>
</dbReference>
<evidence type="ECO:0000259" key="2">
    <source>
        <dbReference type="Pfam" id="PF00884"/>
    </source>
</evidence>
<keyword evidence="1" id="KW-0472">Membrane</keyword>
<dbReference type="SUPFAM" id="SSF53649">
    <property type="entry name" value="Alkaline phosphatase-like"/>
    <property type="match status" value="1"/>
</dbReference>
<comment type="caution">
    <text evidence="3">The sequence shown here is derived from an EMBL/GenBank/DDBJ whole genome shotgun (WGS) entry which is preliminary data.</text>
</comment>
<organism evidence="3 4">
    <name type="scientific">Phyllobacterium ifriqiyense</name>
    <dbReference type="NCBI Taxonomy" id="314238"/>
    <lineage>
        <taxon>Bacteria</taxon>
        <taxon>Pseudomonadati</taxon>
        <taxon>Pseudomonadota</taxon>
        <taxon>Alphaproteobacteria</taxon>
        <taxon>Hyphomicrobiales</taxon>
        <taxon>Phyllobacteriaceae</taxon>
        <taxon>Phyllobacterium</taxon>
    </lineage>
</organism>
<keyword evidence="4" id="KW-1185">Reference proteome</keyword>
<feature type="transmembrane region" description="Helical" evidence="1">
    <location>
        <begin position="173"/>
        <end position="191"/>
    </location>
</feature>
<evidence type="ECO:0000256" key="1">
    <source>
        <dbReference type="SAM" id="Phobius"/>
    </source>
</evidence>
<dbReference type="Gene3D" id="3.40.720.10">
    <property type="entry name" value="Alkaline Phosphatase, subunit A"/>
    <property type="match status" value="1"/>
</dbReference>
<accession>A0ABU0S338</accession>
<sequence>MVVAGHLHKRKARIEFMKYRTIIGFMYKAAERLRMVFAIAGLLLILNLPDNPADLGVEHFIKLPIELLGVVLLLTATRGKYFQSARLAVTMILASVLVLKLADMATYTAFSRQFNPLFDAKLLFDGWIVLNATLGAIQAFFLVSATLLCLILTIALVYWSLGAFQSAGGRRPLALVSGLCLLVIPAIASYHPNNKFIETRTIKLIVDRVALVEKSWRDRHEFAALLGSDPIADIPQNGRFEALKGKDVVVIFIESYGESVIRDPNYSKLTEKRLAQVEQQISAAGLTSRSSWLVSPTSGGLSWLAHGTLLSGVWVDSQQRYDQLIASERPSLNLLFKQAGWRSVAVMPAITMDWPESDYFRYDKVYAANNLGYHGKPFNWVTMPDQYTLSAFQKFERAGPHSPVMAEIALISSHAPWTPIPKLIDWSAIGDGLIFNEQAVVGDAPEVVWQDQERVRTQYASSIDYTLETLGSYMAKYGSNTVFILLGDHQPAPIITGNGASRAVPVHIVSDDPALLERLDPKKWNPGMTPGNQQAEPMDGFRQELLREFCNPA</sequence>
<evidence type="ECO:0000313" key="3">
    <source>
        <dbReference type="EMBL" id="MDQ0994941.1"/>
    </source>
</evidence>
<evidence type="ECO:0000313" key="4">
    <source>
        <dbReference type="Proteomes" id="UP001237780"/>
    </source>
</evidence>
<dbReference type="Proteomes" id="UP001237780">
    <property type="component" value="Unassembled WGS sequence"/>
</dbReference>
<protein>
    <recommendedName>
        <fullName evidence="2">Sulfatase N-terminal domain-containing protein</fullName>
    </recommendedName>
</protein>
<reference evidence="3 4" key="1">
    <citation type="submission" date="2023-07" db="EMBL/GenBank/DDBJ databases">
        <title>Comparative genomics of wheat-associated soil bacteria to identify genetic determinants of phenazine resistance.</title>
        <authorList>
            <person name="Mouncey N."/>
        </authorList>
    </citation>
    <scope>NUCLEOTIDE SEQUENCE [LARGE SCALE GENOMIC DNA]</scope>
    <source>
        <strain evidence="3 4">W4I11</strain>
    </source>
</reference>
<dbReference type="InterPro" id="IPR017850">
    <property type="entry name" value="Alkaline_phosphatase_core_sf"/>
</dbReference>